<sequence length="63" mass="7515">MLYDKALEVAHQKGLKSIWLGVWEENPRAIKFYEKNGFLAFDKHVFKMGDDIQTDIMMRKILR</sequence>
<keyword evidence="3" id="KW-1185">Reference proteome</keyword>
<proteinExistence type="predicted"/>
<accession>A0ABQ2BFP3</accession>
<protein>
    <recommendedName>
        <fullName evidence="1">N-acetyltransferase domain-containing protein</fullName>
    </recommendedName>
</protein>
<dbReference type="Gene3D" id="3.40.630.30">
    <property type="match status" value="1"/>
</dbReference>
<dbReference type="Pfam" id="PF00583">
    <property type="entry name" value="Acetyltransf_1"/>
    <property type="match status" value="1"/>
</dbReference>
<dbReference type="SUPFAM" id="SSF55729">
    <property type="entry name" value="Acyl-CoA N-acyltransferases (Nat)"/>
    <property type="match status" value="1"/>
</dbReference>
<feature type="domain" description="N-acetyltransferase" evidence="1">
    <location>
        <begin position="1"/>
        <end position="63"/>
    </location>
</feature>
<reference evidence="3" key="1">
    <citation type="journal article" date="2019" name="Int. J. Syst. Evol. Microbiol.">
        <title>The Global Catalogue of Microorganisms (GCM) 10K type strain sequencing project: providing services to taxonomists for standard genome sequencing and annotation.</title>
        <authorList>
            <consortium name="The Broad Institute Genomics Platform"/>
            <consortium name="The Broad Institute Genome Sequencing Center for Infectious Disease"/>
            <person name="Wu L."/>
            <person name="Ma J."/>
        </authorList>
    </citation>
    <scope>NUCLEOTIDE SEQUENCE [LARGE SCALE GENOMIC DNA]</scope>
    <source>
        <strain evidence="3">CCM 8939</strain>
    </source>
</reference>
<organism evidence="2 3">
    <name type="scientific">Pedobacter mendelii</name>
    <dbReference type="NCBI Taxonomy" id="1908240"/>
    <lineage>
        <taxon>Bacteria</taxon>
        <taxon>Pseudomonadati</taxon>
        <taxon>Bacteroidota</taxon>
        <taxon>Sphingobacteriia</taxon>
        <taxon>Sphingobacteriales</taxon>
        <taxon>Sphingobacteriaceae</taxon>
        <taxon>Pedobacter</taxon>
    </lineage>
</organism>
<dbReference type="PROSITE" id="PS51186">
    <property type="entry name" value="GNAT"/>
    <property type="match status" value="1"/>
</dbReference>
<dbReference type="Proteomes" id="UP000645390">
    <property type="component" value="Unassembled WGS sequence"/>
</dbReference>
<gene>
    <name evidence="2" type="ORF">GCM10008119_09500</name>
</gene>
<evidence type="ECO:0000313" key="2">
    <source>
        <dbReference type="EMBL" id="GGI23806.1"/>
    </source>
</evidence>
<name>A0ABQ2BFP3_9SPHI</name>
<comment type="caution">
    <text evidence="2">The sequence shown here is derived from an EMBL/GenBank/DDBJ whole genome shotgun (WGS) entry which is preliminary data.</text>
</comment>
<dbReference type="InterPro" id="IPR000182">
    <property type="entry name" value="GNAT_dom"/>
</dbReference>
<dbReference type="EMBL" id="BMDJ01000002">
    <property type="protein sequence ID" value="GGI23806.1"/>
    <property type="molecule type" value="Genomic_DNA"/>
</dbReference>
<evidence type="ECO:0000259" key="1">
    <source>
        <dbReference type="PROSITE" id="PS51186"/>
    </source>
</evidence>
<evidence type="ECO:0000313" key="3">
    <source>
        <dbReference type="Proteomes" id="UP000645390"/>
    </source>
</evidence>
<dbReference type="InterPro" id="IPR016181">
    <property type="entry name" value="Acyl_CoA_acyltransferase"/>
</dbReference>